<dbReference type="Ensembl" id="ENSSTUT00000004594.1">
    <property type="protein sequence ID" value="ENSSTUP00000004336.1"/>
    <property type="gene ID" value="ENSSTUG00000002157.1"/>
</dbReference>
<name>A0A673W840_SALTR</name>
<evidence type="ECO:0000313" key="2">
    <source>
        <dbReference type="Ensembl" id="ENSSTUP00000004336.1"/>
    </source>
</evidence>
<evidence type="ECO:0000256" key="1">
    <source>
        <dbReference type="SAM" id="MobiDB-lite"/>
    </source>
</evidence>
<reference evidence="2" key="1">
    <citation type="submission" date="2025-08" db="UniProtKB">
        <authorList>
            <consortium name="Ensembl"/>
        </authorList>
    </citation>
    <scope>IDENTIFICATION</scope>
</reference>
<dbReference type="Proteomes" id="UP000472277">
    <property type="component" value="Chromosome 13"/>
</dbReference>
<dbReference type="AlphaFoldDB" id="A0A673W840"/>
<evidence type="ECO:0000313" key="3">
    <source>
        <dbReference type="Proteomes" id="UP000472277"/>
    </source>
</evidence>
<feature type="region of interest" description="Disordered" evidence="1">
    <location>
        <begin position="66"/>
        <end position="153"/>
    </location>
</feature>
<organism evidence="2 3">
    <name type="scientific">Salmo trutta</name>
    <name type="common">Brown trout</name>
    <dbReference type="NCBI Taxonomy" id="8032"/>
    <lineage>
        <taxon>Eukaryota</taxon>
        <taxon>Metazoa</taxon>
        <taxon>Chordata</taxon>
        <taxon>Craniata</taxon>
        <taxon>Vertebrata</taxon>
        <taxon>Euteleostomi</taxon>
        <taxon>Actinopterygii</taxon>
        <taxon>Neopterygii</taxon>
        <taxon>Teleostei</taxon>
        <taxon>Protacanthopterygii</taxon>
        <taxon>Salmoniformes</taxon>
        <taxon>Salmonidae</taxon>
        <taxon>Salmoninae</taxon>
        <taxon>Salmo</taxon>
    </lineage>
</organism>
<dbReference type="InParanoid" id="A0A673W840"/>
<accession>A0A673W840</accession>
<proteinExistence type="predicted"/>
<feature type="compositionally biased region" description="Basic and acidic residues" evidence="1">
    <location>
        <begin position="66"/>
        <end position="151"/>
    </location>
</feature>
<dbReference type="GeneTree" id="ENSGT01060000249537"/>
<keyword evidence="3" id="KW-1185">Reference proteome</keyword>
<protein>
    <submittedName>
        <fullName evidence="2">Uncharacterized protein</fullName>
    </submittedName>
</protein>
<reference evidence="2" key="2">
    <citation type="submission" date="2025-09" db="UniProtKB">
        <authorList>
            <consortium name="Ensembl"/>
        </authorList>
    </citation>
    <scope>IDENTIFICATION</scope>
</reference>
<sequence>MSNVIYNQYLGYFYRKNTIIFQPDNSVFIPGEKEGGARWRDRASPSPLSIGSLIYLPGIEIKEHAAGEHSAGEHSAGEHSAGEHSAKEHSAKEHSAGEHSAGEHSAREHSAGEHSVGEHSAREHSAREHSAGEHSAREHSAREHSAGEHSSSKNPLSLIIICNQFIICNRSVNPALAFSDIGI</sequence>